<dbReference type="SUPFAM" id="SSF103473">
    <property type="entry name" value="MFS general substrate transporter"/>
    <property type="match status" value="1"/>
</dbReference>
<evidence type="ECO:0000259" key="7">
    <source>
        <dbReference type="PROSITE" id="PS50850"/>
    </source>
</evidence>
<feature type="transmembrane region" description="Helical" evidence="6">
    <location>
        <begin position="141"/>
        <end position="158"/>
    </location>
</feature>
<dbReference type="PANTHER" id="PTHR23511:SF34">
    <property type="entry name" value="SYNAPTIC VESICLE GLYCOPROTEIN 2"/>
    <property type="match status" value="1"/>
</dbReference>
<feature type="transmembrane region" description="Helical" evidence="6">
    <location>
        <begin position="281"/>
        <end position="302"/>
    </location>
</feature>
<proteinExistence type="predicted"/>
<dbReference type="Gene3D" id="1.20.1250.20">
    <property type="entry name" value="MFS general substrate transporter like domains"/>
    <property type="match status" value="1"/>
</dbReference>
<dbReference type="InterPro" id="IPR005829">
    <property type="entry name" value="Sugar_transporter_CS"/>
</dbReference>
<reference evidence="8 9" key="1">
    <citation type="submission" date="2020-08" db="EMBL/GenBank/DDBJ databases">
        <title>Genomic Encyclopedia of Type Strains, Phase IV (KMG-IV): sequencing the most valuable type-strain genomes for metagenomic binning, comparative biology and taxonomic classification.</title>
        <authorList>
            <person name="Goeker M."/>
        </authorList>
    </citation>
    <scope>NUCLEOTIDE SEQUENCE [LARGE SCALE GENOMIC DNA]</scope>
    <source>
        <strain evidence="8 9">DSM 5391</strain>
    </source>
</reference>
<evidence type="ECO:0000256" key="5">
    <source>
        <dbReference type="ARBA" id="ARBA00023136"/>
    </source>
</evidence>
<evidence type="ECO:0000256" key="1">
    <source>
        <dbReference type="ARBA" id="ARBA00004651"/>
    </source>
</evidence>
<dbReference type="InterPro" id="IPR020846">
    <property type="entry name" value="MFS_dom"/>
</dbReference>
<dbReference type="Proteomes" id="UP000531594">
    <property type="component" value="Unassembled WGS sequence"/>
</dbReference>
<dbReference type="CDD" id="cd17316">
    <property type="entry name" value="MFS_SV2_like"/>
    <property type="match status" value="1"/>
</dbReference>
<feature type="transmembrane region" description="Helical" evidence="6">
    <location>
        <begin position="87"/>
        <end position="107"/>
    </location>
</feature>
<name>A0A7X0HUC5_9BACI</name>
<sequence>MAVKRQSTMAVKLDNSWIEQNSDAKNSKTKNNYFDGLKVTGPYKMLFFIITFAYFFEQMDNWNFAFIAPSLMADWGITMADIGKINFAYFVAMTLGGLTGGVISDFIGRRKTFLASIFIFSLASVANGFAPNLLIFTITRAITGFGIFCLMVCSQVYIAEMAPSATRGKWQSLTASIGFIAAPFIGILCSVVIPMSPSAWRHIFLLGGIGLIGFFAGLKYLKESPRWLVAQGKVDEAEQVIEELTKAKVDLSEVASKVEPKVKTMEVIVGLFSPKYSKRTFVILLFVMLTVPASFVITTWTTTLLSQRGLSVDATLTASTLLMFGVPAGCYFASLIADKGGRKIPMAAMAITVAVLSVIFGKLEGFVPIVVCGFFMIGACMALNFITYSYIAENYPTRMRNTSTGIHNAAGRLATSVLQLYVPIVFAHYQFSGVYNLIAIMVCLPVAVLLLWGMKTGRRSLEEIS</sequence>
<feature type="transmembrane region" description="Helical" evidence="6">
    <location>
        <begin position="114"/>
        <end position="135"/>
    </location>
</feature>
<dbReference type="InterPro" id="IPR011701">
    <property type="entry name" value="MFS"/>
</dbReference>
<feature type="transmembrane region" description="Helical" evidence="6">
    <location>
        <begin position="314"/>
        <end position="337"/>
    </location>
</feature>
<keyword evidence="9" id="KW-1185">Reference proteome</keyword>
<dbReference type="Pfam" id="PF07690">
    <property type="entry name" value="MFS_1"/>
    <property type="match status" value="1"/>
</dbReference>
<dbReference type="AlphaFoldDB" id="A0A7X0HUC5"/>
<feature type="transmembrane region" description="Helical" evidence="6">
    <location>
        <begin position="366"/>
        <end position="388"/>
    </location>
</feature>
<comment type="caution">
    <text evidence="8">The sequence shown here is derived from an EMBL/GenBank/DDBJ whole genome shotgun (WGS) entry which is preliminary data.</text>
</comment>
<keyword evidence="4 6" id="KW-1133">Transmembrane helix</keyword>
<feature type="transmembrane region" description="Helical" evidence="6">
    <location>
        <begin position="409"/>
        <end position="429"/>
    </location>
</feature>
<organism evidence="8 9">
    <name type="scientific">Bacillus benzoevorans</name>
    <dbReference type="NCBI Taxonomy" id="1456"/>
    <lineage>
        <taxon>Bacteria</taxon>
        <taxon>Bacillati</taxon>
        <taxon>Bacillota</taxon>
        <taxon>Bacilli</taxon>
        <taxon>Bacillales</taxon>
        <taxon>Bacillaceae</taxon>
        <taxon>Bacillus</taxon>
    </lineage>
</organism>
<dbReference type="PROSITE" id="PS00216">
    <property type="entry name" value="SUGAR_TRANSPORT_1"/>
    <property type="match status" value="1"/>
</dbReference>
<feature type="transmembrane region" description="Helical" evidence="6">
    <location>
        <begin position="344"/>
        <end position="360"/>
    </location>
</feature>
<evidence type="ECO:0000256" key="3">
    <source>
        <dbReference type="ARBA" id="ARBA00022692"/>
    </source>
</evidence>
<dbReference type="GO" id="GO:0005886">
    <property type="term" value="C:plasma membrane"/>
    <property type="evidence" value="ECO:0007669"/>
    <property type="project" value="UniProtKB-SubCell"/>
</dbReference>
<dbReference type="EMBL" id="JACHGK010000016">
    <property type="protein sequence ID" value="MBB6447022.1"/>
    <property type="molecule type" value="Genomic_DNA"/>
</dbReference>
<dbReference type="GO" id="GO:0022857">
    <property type="term" value="F:transmembrane transporter activity"/>
    <property type="evidence" value="ECO:0007669"/>
    <property type="project" value="InterPro"/>
</dbReference>
<evidence type="ECO:0000313" key="9">
    <source>
        <dbReference type="Proteomes" id="UP000531594"/>
    </source>
</evidence>
<dbReference type="InterPro" id="IPR036259">
    <property type="entry name" value="MFS_trans_sf"/>
</dbReference>
<feature type="transmembrane region" description="Helical" evidence="6">
    <location>
        <begin position="36"/>
        <end position="56"/>
    </location>
</feature>
<feature type="transmembrane region" description="Helical" evidence="6">
    <location>
        <begin position="199"/>
        <end position="218"/>
    </location>
</feature>
<feature type="domain" description="Major facilitator superfamily (MFS) profile" evidence="7">
    <location>
        <begin position="46"/>
        <end position="457"/>
    </location>
</feature>
<dbReference type="PANTHER" id="PTHR23511">
    <property type="entry name" value="SYNAPTIC VESICLE GLYCOPROTEIN 2"/>
    <property type="match status" value="1"/>
</dbReference>
<keyword evidence="2" id="KW-0813">Transport</keyword>
<keyword evidence="5 6" id="KW-0472">Membrane</keyword>
<feature type="transmembrane region" description="Helical" evidence="6">
    <location>
        <begin position="435"/>
        <end position="454"/>
    </location>
</feature>
<evidence type="ECO:0000313" key="8">
    <source>
        <dbReference type="EMBL" id="MBB6447022.1"/>
    </source>
</evidence>
<accession>A0A7X0HUC5</accession>
<feature type="transmembrane region" description="Helical" evidence="6">
    <location>
        <begin position="170"/>
        <end position="193"/>
    </location>
</feature>
<comment type="subcellular location">
    <subcellularLocation>
        <location evidence="1">Cell membrane</location>
        <topology evidence="1">Multi-pass membrane protein</topology>
    </subcellularLocation>
</comment>
<gene>
    <name evidence="8" type="ORF">HNR53_003699</name>
</gene>
<dbReference type="PROSITE" id="PS50850">
    <property type="entry name" value="MFS"/>
    <property type="match status" value="1"/>
</dbReference>
<evidence type="ECO:0000256" key="4">
    <source>
        <dbReference type="ARBA" id="ARBA00022989"/>
    </source>
</evidence>
<evidence type="ECO:0000256" key="2">
    <source>
        <dbReference type="ARBA" id="ARBA00022448"/>
    </source>
</evidence>
<protein>
    <submittedName>
        <fullName evidence="8">Putative MFS transporter</fullName>
    </submittedName>
</protein>
<evidence type="ECO:0000256" key="6">
    <source>
        <dbReference type="SAM" id="Phobius"/>
    </source>
</evidence>
<dbReference type="RefSeq" id="WP_221452382.1">
    <property type="nucleotide sequence ID" value="NZ_JACHGK010000016.1"/>
</dbReference>
<keyword evidence="3 6" id="KW-0812">Transmembrane</keyword>